<keyword evidence="7" id="KW-0915">Sodium</keyword>
<evidence type="ECO:0000256" key="2">
    <source>
        <dbReference type="ARBA" id="ARBA00006434"/>
    </source>
</evidence>
<evidence type="ECO:0000256" key="5">
    <source>
        <dbReference type="ARBA" id="ARBA00022692"/>
    </source>
</evidence>
<evidence type="ECO:0000256" key="11">
    <source>
        <dbReference type="RuleBase" id="RU362091"/>
    </source>
</evidence>
<reference evidence="13 14" key="1">
    <citation type="submission" date="2016-02" db="EMBL/GenBank/DDBJ databases">
        <title>Genome sequence of Clostridium thermobutyricum DSM 4928.</title>
        <authorList>
            <person name="Poehlein A."/>
            <person name="Daniel R."/>
        </authorList>
    </citation>
    <scope>NUCLEOTIDE SEQUENCE [LARGE SCALE GENOMIC DNA]</scope>
    <source>
        <strain evidence="13 14">DSM 4928</strain>
    </source>
</reference>
<dbReference type="PANTHER" id="PTHR42985:SF40">
    <property type="entry name" value="LD47995P-RELATED"/>
    <property type="match status" value="1"/>
</dbReference>
<feature type="transmembrane region" description="Helical" evidence="12">
    <location>
        <begin position="379"/>
        <end position="397"/>
    </location>
</feature>
<dbReference type="Gene3D" id="1.20.1730.10">
    <property type="entry name" value="Sodium/glucose cotransporter"/>
    <property type="match status" value="1"/>
</dbReference>
<sequence length="505" mass="55945">MKSYSPINYLVIIIYLIAVFLIGLGFSRKKQGGKVFFKGNDGSIPWWVAAVSLFATLMSPISFLTLAGRSFMTNWEDWLGQLGVFIAVPLTIMWFLPVYKRMKLDTAYEYLERRFNKKLRFLGSSMFIIFQIGRNAIIMYLPAIALAYITHMNINILILIFGVIAVIYSTLGGLKAVLWTDFIQGLVLSVGAIFVVCYLIFSVKGGFSHIVSYGLSHHKFLSTSQMMSLSIFKQGLPVVIVGAGLSTLSSYVSSQDMVQRYITTDDLGKMKKMTYLNGFMSIAIATLFFFVGTGMFVFYKQNPNLLIHAHATEDKIFASFIVNQLPVGISGLLIAALFAIGQSSLSSGINGIASTWTLDLTKSFKKNFSDEQATRYGKILSLLVGLFSIVLAIIFANSHIESIFAFFNGFVGIILGLVGGLFVLGILTKKANTKGAIIGFIVGLIISIFVNYFTSVTFWAYSIISILSVLIIGYIASFFFKDEKGSEREDLDHLTIYGSLKKDNK</sequence>
<dbReference type="PROSITE" id="PS50283">
    <property type="entry name" value="NA_SOLUT_SYMP_3"/>
    <property type="match status" value="1"/>
</dbReference>
<comment type="similarity">
    <text evidence="2 11">Belongs to the sodium:solute symporter (SSF) (TC 2.A.21) family.</text>
</comment>
<keyword evidence="4" id="KW-1003">Cell membrane</keyword>
<dbReference type="Proteomes" id="UP000191448">
    <property type="component" value="Unassembled WGS sequence"/>
</dbReference>
<keyword evidence="5 12" id="KW-0812">Transmembrane</keyword>
<name>A0A1V4SY22_9CLOT</name>
<gene>
    <name evidence="13" type="primary">sglT_1</name>
    <name evidence="13" type="ORF">CLTHE_04590</name>
</gene>
<feature type="transmembrane region" description="Helical" evidence="12">
    <location>
        <begin position="231"/>
        <end position="253"/>
    </location>
</feature>
<feature type="transmembrane region" description="Helical" evidence="12">
    <location>
        <begin position="78"/>
        <end position="99"/>
    </location>
</feature>
<comment type="caution">
    <text evidence="13">The sequence shown here is derived from an EMBL/GenBank/DDBJ whole genome shotgun (WGS) entry which is preliminary data.</text>
</comment>
<feature type="transmembrane region" description="Helical" evidence="12">
    <location>
        <begin position="46"/>
        <end position="66"/>
    </location>
</feature>
<keyword evidence="9 12" id="KW-0472">Membrane</keyword>
<dbReference type="AlphaFoldDB" id="A0A1V4SY22"/>
<keyword evidence="8" id="KW-0406">Ion transport</keyword>
<feature type="transmembrane region" description="Helical" evidence="12">
    <location>
        <begin position="186"/>
        <end position="211"/>
    </location>
</feature>
<dbReference type="GO" id="GO:0015293">
    <property type="term" value="F:symporter activity"/>
    <property type="evidence" value="ECO:0007669"/>
    <property type="project" value="TreeGrafter"/>
</dbReference>
<evidence type="ECO:0000256" key="6">
    <source>
        <dbReference type="ARBA" id="ARBA00022989"/>
    </source>
</evidence>
<dbReference type="RefSeq" id="WP_002599536.1">
    <property type="nucleotide sequence ID" value="NZ_LTAY01000021.1"/>
</dbReference>
<evidence type="ECO:0000256" key="12">
    <source>
        <dbReference type="SAM" id="Phobius"/>
    </source>
</evidence>
<protein>
    <submittedName>
        <fullName evidence="13">Sodium/glucose cotransporter</fullName>
    </submittedName>
</protein>
<dbReference type="Pfam" id="PF00474">
    <property type="entry name" value="SSF"/>
    <property type="match status" value="1"/>
</dbReference>
<evidence type="ECO:0000256" key="1">
    <source>
        <dbReference type="ARBA" id="ARBA00004651"/>
    </source>
</evidence>
<evidence type="ECO:0000313" key="14">
    <source>
        <dbReference type="Proteomes" id="UP000191448"/>
    </source>
</evidence>
<dbReference type="OrthoDB" id="9810181at2"/>
<keyword evidence="6 12" id="KW-1133">Transmembrane helix</keyword>
<feature type="transmembrane region" description="Helical" evidence="12">
    <location>
        <begin position="316"/>
        <end position="340"/>
    </location>
</feature>
<feature type="transmembrane region" description="Helical" evidence="12">
    <location>
        <begin position="6"/>
        <end position="26"/>
    </location>
</feature>
<dbReference type="PANTHER" id="PTHR42985">
    <property type="entry name" value="SODIUM-COUPLED MONOCARBOXYLATE TRANSPORTER"/>
    <property type="match status" value="1"/>
</dbReference>
<feature type="transmembrane region" description="Helical" evidence="12">
    <location>
        <begin position="119"/>
        <end position="148"/>
    </location>
</feature>
<evidence type="ECO:0000256" key="4">
    <source>
        <dbReference type="ARBA" id="ARBA00022475"/>
    </source>
</evidence>
<organism evidence="13 14">
    <name type="scientific">Clostridium thermobutyricum DSM 4928</name>
    <dbReference type="NCBI Taxonomy" id="1121339"/>
    <lineage>
        <taxon>Bacteria</taxon>
        <taxon>Bacillati</taxon>
        <taxon>Bacillota</taxon>
        <taxon>Clostridia</taxon>
        <taxon>Eubacteriales</taxon>
        <taxon>Clostridiaceae</taxon>
        <taxon>Clostridium</taxon>
    </lineage>
</organism>
<dbReference type="EMBL" id="LTAY01000021">
    <property type="protein sequence ID" value="OPX49728.1"/>
    <property type="molecule type" value="Genomic_DNA"/>
</dbReference>
<evidence type="ECO:0000256" key="3">
    <source>
        <dbReference type="ARBA" id="ARBA00022448"/>
    </source>
</evidence>
<dbReference type="GO" id="GO:0005886">
    <property type="term" value="C:plasma membrane"/>
    <property type="evidence" value="ECO:0007669"/>
    <property type="project" value="UniProtKB-SubCell"/>
</dbReference>
<proteinExistence type="inferred from homology"/>
<evidence type="ECO:0000313" key="13">
    <source>
        <dbReference type="EMBL" id="OPX49728.1"/>
    </source>
</evidence>
<dbReference type="InterPro" id="IPR051163">
    <property type="entry name" value="Sodium:Solute_Symporter_SSF"/>
</dbReference>
<feature type="transmembrane region" description="Helical" evidence="12">
    <location>
        <begin position="436"/>
        <end position="453"/>
    </location>
</feature>
<dbReference type="NCBIfam" id="TIGR00813">
    <property type="entry name" value="sss"/>
    <property type="match status" value="1"/>
</dbReference>
<accession>A0A1V4SY22</accession>
<feature type="transmembrane region" description="Helical" evidence="12">
    <location>
        <begin position="459"/>
        <end position="480"/>
    </location>
</feature>
<dbReference type="InterPro" id="IPR001734">
    <property type="entry name" value="Na/solute_symporter"/>
</dbReference>
<evidence type="ECO:0000256" key="8">
    <source>
        <dbReference type="ARBA" id="ARBA00023065"/>
    </source>
</evidence>
<evidence type="ECO:0000256" key="7">
    <source>
        <dbReference type="ARBA" id="ARBA00023053"/>
    </source>
</evidence>
<feature type="transmembrane region" description="Helical" evidence="12">
    <location>
        <begin position="154"/>
        <end position="174"/>
    </location>
</feature>
<feature type="transmembrane region" description="Helical" evidence="12">
    <location>
        <begin position="403"/>
        <end position="424"/>
    </location>
</feature>
<evidence type="ECO:0000256" key="9">
    <source>
        <dbReference type="ARBA" id="ARBA00023136"/>
    </source>
</evidence>
<evidence type="ECO:0000256" key="10">
    <source>
        <dbReference type="ARBA" id="ARBA00023201"/>
    </source>
</evidence>
<comment type="subcellular location">
    <subcellularLocation>
        <location evidence="1">Cell membrane</location>
        <topology evidence="1">Multi-pass membrane protein</topology>
    </subcellularLocation>
</comment>
<feature type="transmembrane region" description="Helical" evidence="12">
    <location>
        <begin position="274"/>
        <end position="296"/>
    </location>
</feature>
<keyword evidence="3" id="KW-0813">Transport</keyword>
<dbReference type="GO" id="GO:0006814">
    <property type="term" value="P:sodium ion transport"/>
    <property type="evidence" value="ECO:0007669"/>
    <property type="project" value="UniProtKB-KW"/>
</dbReference>
<dbReference type="CDD" id="cd11495">
    <property type="entry name" value="SLC5sbd_NIS-like_u3"/>
    <property type="match status" value="1"/>
</dbReference>
<dbReference type="InterPro" id="IPR038377">
    <property type="entry name" value="Na/Glc_symporter_sf"/>
</dbReference>
<keyword evidence="10" id="KW-0739">Sodium transport</keyword>